<organism evidence="5">
    <name type="scientific">Haemonchus contortus</name>
    <name type="common">Barber pole worm</name>
    <dbReference type="NCBI Taxonomy" id="6289"/>
    <lineage>
        <taxon>Eukaryota</taxon>
        <taxon>Metazoa</taxon>
        <taxon>Ecdysozoa</taxon>
        <taxon>Nematoda</taxon>
        <taxon>Chromadorea</taxon>
        <taxon>Rhabditida</taxon>
        <taxon>Rhabditina</taxon>
        <taxon>Rhabditomorpha</taxon>
        <taxon>Strongyloidea</taxon>
        <taxon>Trichostrongylidae</taxon>
        <taxon>Haemonchus</taxon>
    </lineage>
</organism>
<dbReference type="Pfam" id="PF00246">
    <property type="entry name" value="Peptidase_M14"/>
    <property type="match status" value="1"/>
</dbReference>
<comment type="caution">
    <text evidence="3">Lacks conserved residue(s) required for the propagation of feature annotation.</text>
</comment>
<dbReference type="SUPFAM" id="SSF53187">
    <property type="entry name" value="Zn-dependent exopeptidases"/>
    <property type="match status" value="1"/>
</dbReference>
<accession>W6NCV9</accession>
<dbReference type="PANTHER" id="PTHR11705:SF49">
    <property type="entry name" value="SHKT DOMAIN-CONTAINING PROTEIN"/>
    <property type="match status" value="1"/>
</dbReference>
<reference evidence="5" key="1">
    <citation type="submission" date="2013-03" db="EMBL/GenBank/DDBJ databases">
        <authorList>
            <person name="Aslett M."/>
        </authorList>
    </citation>
    <scope>NUCLEOTIDE SEQUENCE [LARGE SCALE GENOMIC DNA]</scope>
    <source>
        <strain evidence="5">ISE/inbred ISE</strain>
    </source>
</reference>
<protein>
    <submittedName>
        <fullName evidence="5">Peptidase M14 domain containing protein</fullName>
    </submittedName>
</protein>
<dbReference type="MEROPS" id="M14.A24"/>
<comment type="similarity">
    <text evidence="2 3">Belongs to the peptidase M14 family.</text>
</comment>
<name>W6NCV9_HAECO</name>
<comment type="cofactor">
    <cofactor evidence="1">
        <name>Zn(2+)</name>
        <dbReference type="ChEBI" id="CHEBI:29105"/>
    </cofactor>
</comment>
<gene>
    <name evidence="5" type="ORF">HCOI_01293800</name>
</gene>
<dbReference type="GO" id="GO:0004181">
    <property type="term" value="F:metallocarboxypeptidase activity"/>
    <property type="evidence" value="ECO:0007669"/>
    <property type="project" value="InterPro"/>
</dbReference>
<evidence type="ECO:0000313" key="5">
    <source>
        <dbReference type="EMBL" id="CDL95006.1"/>
    </source>
</evidence>
<proteinExistence type="inferred from homology"/>
<reference evidence="5" key="2">
    <citation type="submission" date="2013-05" db="EMBL/GenBank/DDBJ databases">
        <title>The genome and transcriptome of Haemonchus contortus: a key model parasite for drug and vaccine discovery.</title>
        <authorList>
            <person name="Laing R."/>
            <person name="Kikuchi T."/>
            <person name="Martinelli A."/>
            <person name="Tsai I.J."/>
            <person name="Beech R.N."/>
            <person name="Redman E."/>
            <person name="Holroyd N."/>
            <person name="Bartley D.J."/>
            <person name="Beasley H."/>
            <person name="Britton C."/>
            <person name="Curran D."/>
            <person name="Devaney E."/>
            <person name="Gilabert A."/>
            <person name="Jackson F."/>
            <person name="Hunt M."/>
            <person name="Johnston S."/>
            <person name="Kryukov I."/>
            <person name="Li K."/>
            <person name="Morrison A.A."/>
            <person name="Reid A.J."/>
            <person name="Sargison N."/>
            <person name="Saunders G."/>
            <person name="Wasmuth J.D."/>
            <person name="Wolstenholme A."/>
            <person name="Berriman M."/>
            <person name="Gilleard J.S."/>
            <person name="Cotton J.A."/>
        </authorList>
    </citation>
    <scope>NUCLEOTIDE SEQUENCE [LARGE SCALE GENOMIC DNA]</scope>
    <source>
        <strain evidence="5">ISE/inbred ISE</strain>
    </source>
</reference>
<dbReference type="PANTHER" id="PTHR11705">
    <property type="entry name" value="PROTEASE FAMILY M14 CARBOXYPEPTIDASE A,B"/>
    <property type="match status" value="1"/>
</dbReference>
<dbReference type="AlphaFoldDB" id="W6NCV9"/>
<dbReference type="GO" id="GO:0008270">
    <property type="term" value="F:zinc ion binding"/>
    <property type="evidence" value="ECO:0007669"/>
    <property type="project" value="InterPro"/>
</dbReference>
<evidence type="ECO:0000256" key="3">
    <source>
        <dbReference type="PROSITE-ProRule" id="PRU01379"/>
    </source>
</evidence>
<dbReference type="GO" id="GO:0006508">
    <property type="term" value="P:proteolysis"/>
    <property type="evidence" value="ECO:0007669"/>
    <property type="project" value="InterPro"/>
</dbReference>
<dbReference type="EMBL" id="CAVP010058654">
    <property type="protein sequence ID" value="CDL95006.1"/>
    <property type="molecule type" value="Genomic_DNA"/>
</dbReference>
<comment type="caution">
    <text evidence="5">The sequence shown here is derived from an EMBL/GenBank/DDBJ whole genome shotgun (WGS) entry which is preliminary data.</text>
</comment>
<evidence type="ECO:0000259" key="4">
    <source>
        <dbReference type="PROSITE" id="PS52035"/>
    </source>
</evidence>
<dbReference type="Gene3D" id="3.40.630.10">
    <property type="entry name" value="Zn peptidases"/>
    <property type="match status" value="1"/>
</dbReference>
<evidence type="ECO:0000256" key="2">
    <source>
        <dbReference type="ARBA" id="ARBA00005988"/>
    </source>
</evidence>
<dbReference type="GO" id="GO:0005615">
    <property type="term" value="C:extracellular space"/>
    <property type="evidence" value="ECO:0007669"/>
    <property type="project" value="TreeGrafter"/>
</dbReference>
<dbReference type="PROSITE" id="PS52035">
    <property type="entry name" value="PEPTIDASE_M14"/>
    <property type="match status" value="1"/>
</dbReference>
<evidence type="ECO:0000256" key="1">
    <source>
        <dbReference type="ARBA" id="ARBA00001947"/>
    </source>
</evidence>
<sequence length="179" mass="20841">MVDKKYSDNLLDPLKKYDIAHIKTINDVQKLINIKERRKRPRRLQDESSTPFYDFNRYGSYAQMTSWMRALARNNPQLVQFITIGTSHEGRSIDGVEIGGHDRSKRIFWIDGGIHAREWAAPHTALYFIHQGDRLADELRKLNLHEIQRAIDKGGHLSMMSKYDEESFVTNDTILRLVG</sequence>
<dbReference type="InterPro" id="IPR000834">
    <property type="entry name" value="Peptidase_M14"/>
</dbReference>
<feature type="domain" description="Peptidase M14" evidence="4">
    <location>
        <begin position="57"/>
        <end position="179"/>
    </location>
</feature>